<feature type="non-terminal residue" evidence="5">
    <location>
        <position position="1"/>
    </location>
</feature>
<reference evidence="5" key="1">
    <citation type="submission" date="2020-02" db="EMBL/GenBank/DDBJ databases">
        <title>Relaxed selection underlies rapid genomic changes in the transitions from sociality to social parasitism in ants.</title>
        <authorList>
            <person name="Bi X."/>
        </authorList>
    </citation>
    <scope>NUCLEOTIDE SEQUENCE</scope>
    <source>
        <strain evidence="5">BGI-DK2013a</strain>
        <tissue evidence="5">Whole body</tissue>
    </source>
</reference>
<keyword evidence="6" id="KW-1185">Reference proteome</keyword>
<feature type="region of interest" description="Disordered" evidence="3">
    <location>
        <begin position="871"/>
        <end position="893"/>
    </location>
</feature>
<protein>
    <recommendedName>
        <fullName evidence="2">Fibroblast growth factor</fullName>
        <shortName evidence="2">FGF</shortName>
    </recommendedName>
</protein>
<dbReference type="Pfam" id="PF00167">
    <property type="entry name" value="FGF"/>
    <property type="match status" value="1"/>
</dbReference>
<dbReference type="PROSITE" id="PS00247">
    <property type="entry name" value="HBGF_FGF"/>
    <property type="match status" value="1"/>
</dbReference>
<dbReference type="GO" id="GO:0008083">
    <property type="term" value="F:growth factor activity"/>
    <property type="evidence" value="ECO:0007669"/>
    <property type="project" value="InterPro"/>
</dbReference>
<feature type="region of interest" description="Disordered" evidence="3">
    <location>
        <begin position="62"/>
        <end position="86"/>
    </location>
</feature>
<feature type="non-terminal residue" evidence="5">
    <location>
        <position position="958"/>
    </location>
</feature>
<dbReference type="InterPro" id="IPR002209">
    <property type="entry name" value="Fibroblast_GF_fam"/>
</dbReference>
<organism evidence="5 6">
    <name type="scientific">Acromyrmex insinuator</name>
    <dbReference type="NCBI Taxonomy" id="230686"/>
    <lineage>
        <taxon>Eukaryota</taxon>
        <taxon>Metazoa</taxon>
        <taxon>Ecdysozoa</taxon>
        <taxon>Arthropoda</taxon>
        <taxon>Hexapoda</taxon>
        <taxon>Insecta</taxon>
        <taxon>Pterygota</taxon>
        <taxon>Neoptera</taxon>
        <taxon>Endopterygota</taxon>
        <taxon>Hymenoptera</taxon>
        <taxon>Apocrita</taxon>
        <taxon>Aculeata</taxon>
        <taxon>Formicoidea</taxon>
        <taxon>Formicidae</taxon>
        <taxon>Myrmicinae</taxon>
        <taxon>Acromyrmex</taxon>
    </lineage>
</organism>
<evidence type="ECO:0000256" key="4">
    <source>
        <dbReference type="SAM" id="Phobius"/>
    </source>
</evidence>
<dbReference type="InterPro" id="IPR008996">
    <property type="entry name" value="IL1/FGF"/>
</dbReference>
<feature type="compositionally biased region" description="Basic and acidic residues" evidence="3">
    <location>
        <begin position="62"/>
        <end position="78"/>
    </location>
</feature>
<accession>A0A836EUY2</accession>
<dbReference type="AlphaFoldDB" id="A0A836EUY2"/>
<feature type="region of interest" description="Disordered" evidence="3">
    <location>
        <begin position="637"/>
        <end position="755"/>
    </location>
</feature>
<dbReference type="SMART" id="SM00442">
    <property type="entry name" value="FGF"/>
    <property type="match status" value="1"/>
</dbReference>
<evidence type="ECO:0000313" key="5">
    <source>
        <dbReference type="EMBL" id="KAG5307975.1"/>
    </source>
</evidence>
<keyword evidence="4" id="KW-0812">Transmembrane</keyword>
<keyword evidence="4" id="KW-1133">Transmembrane helix</keyword>
<feature type="transmembrane region" description="Helical" evidence="4">
    <location>
        <begin position="345"/>
        <end position="364"/>
    </location>
</feature>
<feature type="region of interest" description="Disordered" evidence="3">
    <location>
        <begin position="243"/>
        <end position="279"/>
    </location>
</feature>
<evidence type="ECO:0000256" key="2">
    <source>
        <dbReference type="RuleBase" id="RU049442"/>
    </source>
</evidence>
<feature type="compositionally biased region" description="Basic and acidic residues" evidence="3">
    <location>
        <begin position="707"/>
        <end position="716"/>
    </location>
</feature>
<feature type="compositionally biased region" description="Basic residues" evidence="3">
    <location>
        <begin position="592"/>
        <end position="607"/>
    </location>
</feature>
<proteinExistence type="inferred from homology"/>
<evidence type="ECO:0000313" key="6">
    <source>
        <dbReference type="Proteomes" id="UP000667349"/>
    </source>
</evidence>
<gene>
    <name evidence="5" type="primary">Fgf20</name>
    <name evidence="5" type="ORF">G6Z75_0007390</name>
</gene>
<dbReference type="Gene3D" id="2.80.10.50">
    <property type="match status" value="1"/>
</dbReference>
<dbReference type="Proteomes" id="UP000667349">
    <property type="component" value="Unassembled WGS sequence"/>
</dbReference>
<feature type="region of interest" description="Disordered" evidence="3">
    <location>
        <begin position="137"/>
        <end position="156"/>
    </location>
</feature>
<evidence type="ECO:0000256" key="3">
    <source>
        <dbReference type="SAM" id="MobiDB-lite"/>
    </source>
</evidence>
<dbReference type="EMBL" id="JAANHZ010000709">
    <property type="protein sequence ID" value="KAG5307975.1"/>
    <property type="molecule type" value="Genomic_DNA"/>
</dbReference>
<dbReference type="SUPFAM" id="SSF50353">
    <property type="entry name" value="Cytokine"/>
    <property type="match status" value="1"/>
</dbReference>
<comment type="similarity">
    <text evidence="1 2">Belongs to the heparin-binding growth factors family.</text>
</comment>
<comment type="caution">
    <text evidence="5">The sequence shown here is derived from an EMBL/GenBank/DDBJ whole genome shotgun (WGS) entry which is preliminary data.</text>
</comment>
<feature type="region of interest" description="Disordered" evidence="3">
    <location>
        <begin position="98"/>
        <end position="118"/>
    </location>
</feature>
<dbReference type="CDD" id="cd23311">
    <property type="entry name" value="beta-trefoil_FGF_Bnl-like"/>
    <property type="match status" value="1"/>
</dbReference>
<name>A0A836EUY2_9HYME</name>
<evidence type="ECO:0000256" key="1">
    <source>
        <dbReference type="ARBA" id="ARBA00007936"/>
    </source>
</evidence>
<feature type="region of interest" description="Disordered" evidence="3">
    <location>
        <begin position="557"/>
        <end position="623"/>
    </location>
</feature>
<sequence length="958" mass="106964">TVVPRERRAKEEASDETVMLAEIDTGGHRVLHCDSRADCPTATSIHVSTFPNDKCQTDRVHLPEKIDDNRSNESQRRAPKDRRQKTANCVRKAELINCRRGNPPTNHGESSPARVPRIGDKEETILGERDFLAKSRVLTQPSHRQRGATKEKGDENEDGLFEACCVSRESPRTIEDVAKDERFSVTWNSRKDASNSEIEQVESRLRDEAEQHRFAIVDANGSSIARRRSLRDRSWTRSRPSFYRSKTLETNPSDHSEGTRTAGGSPLLSSHHSRTRAKDETYENNFKNFDERFFWEEFGNNVTRTDENGRLDCSERCDERPENVRNKRIGQNSASRKRIRRACRVYSFLQLIFLFFLIAFGRYGSLGPSNVRRISARPIANGLSVLGIGIIGAVNARSIDLIGDAGTRAERSANLSHISGPLRKIRLYIKHRYLQILPDSTVNGTNDERSNYTIFQRISTSRGQLRIQSMATCLFVCMDSCGLLYGSSDLTAMECLFKEDIFDGNYNTYSSIRWSTANKTLYLALNRYGQPRRVQAKGHNLGKLSLYARVLTRPVDTQNDTKHKLRHHGNSHRQVDICPPILSQEKDGRDRFRCRKRKKRKKRKRRCKSGEQPGPQCQGPEESIAKSVTDLVEASSEIISASSNTPESKRSCEGAASEEACRRQALSVPAKKRKSRIDDGGRNLTLGKNKASTSNAKKPNVSVADSQSKKPDLTDGKKKKKRKRTGLQQTSQGSMVASRKQYEPGTTSSSQVSSSLMALASEEQRVSTAILSSSPSPPGASTALFSIIRPSSPPFDRKKLSPSSKNHVMKPVDSRRIGKFFSNIADLPDRPRSIPAISATSKSKIASTTKVPVDTCAYITTPLPQFSPVPLSSSLPWQESDEDSSTTLSYSPLVNEESSSTITSVVAVESSTLETSGEVITEITTFRLDEKNCEDGGCDKDDTVPRSTTRFPLERLAM</sequence>
<dbReference type="PANTHER" id="PTHR11486">
    <property type="entry name" value="FIBROBLAST GROWTH FACTOR"/>
    <property type="match status" value="1"/>
</dbReference>
<keyword evidence="4" id="KW-0472">Membrane</keyword>